<reference evidence="5 6" key="1">
    <citation type="submission" date="2016-10" db="EMBL/GenBank/DDBJ databases">
        <authorList>
            <person name="de Groot N.N."/>
        </authorList>
    </citation>
    <scope>NUCLEOTIDE SEQUENCE [LARGE SCALE GENOMIC DNA]</scope>
    <source>
        <strain evidence="5 6">DSM 13760</strain>
    </source>
</reference>
<evidence type="ECO:0000259" key="4">
    <source>
        <dbReference type="PROSITE" id="PS50886"/>
    </source>
</evidence>
<gene>
    <name evidence="5" type="ORF">SAMN04488559_106130</name>
</gene>
<dbReference type="SUPFAM" id="SSF50249">
    <property type="entry name" value="Nucleic acid-binding proteins"/>
    <property type="match status" value="1"/>
</dbReference>
<accession>A0A1H9S7V9</accession>
<dbReference type="STRING" id="142588.SAMN04488559_106130"/>
<dbReference type="RefSeq" id="WP_092651651.1">
    <property type="nucleotide sequence ID" value="NZ_FOHA01000006.1"/>
</dbReference>
<keyword evidence="2 3" id="KW-0694">RNA-binding</keyword>
<dbReference type="InterPro" id="IPR027855">
    <property type="entry name" value="DUF4479"/>
</dbReference>
<dbReference type="InterPro" id="IPR033714">
    <property type="entry name" value="tRNA_bind_bactPheRS"/>
</dbReference>
<dbReference type="InterPro" id="IPR012340">
    <property type="entry name" value="NA-bd_OB-fold"/>
</dbReference>
<dbReference type="Gene3D" id="2.40.50.140">
    <property type="entry name" value="Nucleic acid-binding proteins"/>
    <property type="match status" value="1"/>
</dbReference>
<proteinExistence type="predicted"/>
<dbReference type="InterPro" id="IPR037154">
    <property type="entry name" value="YtpR-like_sf"/>
</dbReference>
<dbReference type="Gene3D" id="3.30.1940.10">
    <property type="entry name" value="YtpR-like"/>
    <property type="match status" value="1"/>
</dbReference>
<dbReference type="PROSITE" id="PS50886">
    <property type="entry name" value="TRBD"/>
    <property type="match status" value="1"/>
</dbReference>
<dbReference type="InterPro" id="IPR002547">
    <property type="entry name" value="tRNA-bd_dom"/>
</dbReference>
<evidence type="ECO:0000313" key="6">
    <source>
        <dbReference type="Proteomes" id="UP000198948"/>
    </source>
</evidence>
<evidence type="ECO:0000256" key="1">
    <source>
        <dbReference type="ARBA" id="ARBA00022555"/>
    </source>
</evidence>
<dbReference type="GO" id="GO:0000049">
    <property type="term" value="F:tRNA binding"/>
    <property type="evidence" value="ECO:0007669"/>
    <property type="project" value="UniProtKB-UniRule"/>
</dbReference>
<feature type="domain" description="TRNA-binding" evidence="4">
    <location>
        <begin position="91"/>
        <end position="202"/>
    </location>
</feature>
<dbReference type="CDD" id="cd02796">
    <property type="entry name" value="tRNA_bind_bactPheRS"/>
    <property type="match status" value="1"/>
</dbReference>
<evidence type="ECO:0000313" key="5">
    <source>
        <dbReference type="EMBL" id="SER80998.1"/>
    </source>
</evidence>
<protein>
    <submittedName>
        <fullName evidence="5">tRNA-binding protein</fullName>
    </submittedName>
</protein>
<evidence type="ECO:0000256" key="2">
    <source>
        <dbReference type="ARBA" id="ARBA00022884"/>
    </source>
</evidence>
<keyword evidence="6" id="KW-1185">Reference proteome</keyword>
<dbReference type="Pfam" id="PF14794">
    <property type="entry name" value="DUF4479"/>
    <property type="match status" value="1"/>
</dbReference>
<evidence type="ECO:0000256" key="3">
    <source>
        <dbReference type="PROSITE-ProRule" id="PRU00209"/>
    </source>
</evidence>
<dbReference type="OrthoDB" id="9805455at2"/>
<keyword evidence="1 3" id="KW-0820">tRNA-binding</keyword>
<dbReference type="Pfam" id="PF01588">
    <property type="entry name" value="tRNA_bind"/>
    <property type="match status" value="1"/>
</dbReference>
<sequence length="208" mass="22451">MNIAFYNENGVGDTLLVTLAKSSYAEQEFDRVGDVARIYQTETDQTVGYNFFNISQLTKISEVGQVKLDEALVTLLNEQIAKAGFKELLAVDDQPKFVVGFVKECVPHEDSDHLSVTQIELDQNEVVQIVCGASNIAQGQKVVIAKIGAVMPSGMIIWDGELRGKRSQGMVCSAKELGLANAPAVKGILVLDDTVATGKAFDPATDVK</sequence>
<name>A0A1H9S7V9_9LACT</name>
<dbReference type="AlphaFoldDB" id="A0A1H9S7V9"/>
<dbReference type="Proteomes" id="UP000198948">
    <property type="component" value="Unassembled WGS sequence"/>
</dbReference>
<dbReference type="EMBL" id="FOHA01000006">
    <property type="protein sequence ID" value="SER80998.1"/>
    <property type="molecule type" value="Genomic_DNA"/>
</dbReference>
<dbReference type="NCBIfam" id="NF045760">
    <property type="entry name" value="YtpR"/>
    <property type="match status" value="1"/>
</dbReference>
<organism evidence="5 6">
    <name type="scientific">Isobaculum melis</name>
    <dbReference type="NCBI Taxonomy" id="142588"/>
    <lineage>
        <taxon>Bacteria</taxon>
        <taxon>Bacillati</taxon>
        <taxon>Bacillota</taxon>
        <taxon>Bacilli</taxon>
        <taxon>Lactobacillales</taxon>
        <taxon>Carnobacteriaceae</taxon>
        <taxon>Isobaculum</taxon>
    </lineage>
</organism>